<accession>A0ABW3PI53</accession>
<keyword evidence="1" id="KW-1133">Transmembrane helix</keyword>
<feature type="transmembrane region" description="Helical" evidence="1">
    <location>
        <begin position="6"/>
        <end position="26"/>
    </location>
</feature>
<keyword evidence="1" id="KW-0812">Transmembrane</keyword>
<comment type="caution">
    <text evidence="2">The sequence shown here is derived from an EMBL/GenBank/DDBJ whole genome shotgun (WGS) entry which is preliminary data.</text>
</comment>
<evidence type="ECO:0000313" key="3">
    <source>
        <dbReference type="Proteomes" id="UP001597156"/>
    </source>
</evidence>
<dbReference type="RefSeq" id="WP_121978205.1">
    <property type="nucleotide sequence ID" value="NZ_JBHTLH010000019.1"/>
</dbReference>
<proteinExistence type="predicted"/>
<sequence>MTTATISVTSLVAFLLAVIPALYRLMQPFLQARILKERDLHTQRQLELLDHLASIAVAEMANLKDLSHENRKKAAIRLIIEQLAALSTKISKATISASVESAYQFYKHQLRGDNHR</sequence>
<dbReference type="Proteomes" id="UP001597156">
    <property type="component" value="Unassembled WGS sequence"/>
</dbReference>
<gene>
    <name evidence="2" type="ORF">ACFQ22_07980</name>
</gene>
<keyword evidence="1" id="KW-0472">Membrane</keyword>
<organism evidence="2 3">
    <name type="scientific">Lentilactobacillus raoultii</name>
    <dbReference type="NCBI Taxonomy" id="1987503"/>
    <lineage>
        <taxon>Bacteria</taxon>
        <taxon>Bacillati</taxon>
        <taxon>Bacillota</taxon>
        <taxon>Bacilli</taxon>
        <taxon>Lactobacillales</taxon>
        <taxon>Lactobacillaceae</taxon>
        <taxon>Lentilactobacillus</taxon>
    </lineage>
</organism>
<name>A0ABW3PI53_9LACO</name>
<dbReference type="EMBL" id="JBHTLH010000019">
    <property type="protein sequence ID" value="MFD1125292.1"/>
    <property type="molecule type" value="Genomic_DNA"/>
</dbReference>
<reference evidence="3" key="1">
    <citation type="journal article" date="2019" name="Int. J. Syst. Evol. Microbiol.">
        <title>The Global Catalogue of Microorganisms (GCM) 10K type strain sequencing project: providing services to taxonomists for standard genome sequencing and annotation.</title>
        <authorList>
            <consortium name="The Broad Institute Genomics Platform"/>
            <consortium name="The Broad Institute Genome Sequencing Center for Infectious Disease"/>
            <person name="Wu L."/>
            <person name="Ma J."/>
        </authorList>
    </citation>
    <scope>NUCLEOTIDE SEQUENCE [LARGE SCALE GENOMIC DNA]</scope>
    <source>
        <strain evidence="3">CCUG 71848</strain>
    </source>
</reference>
<protein>
    <submittedName>
        <fullName evidence="2">Uncharacterized protein</fullName>
    </submittedName>
</protein>
<evidence type="ECO:0000256" key="1">
    <source>
        <dbReference type="SAM" id="Phobius"/>
    </source>
</evidence>
<keyword evidence="3" id="KW-1185">Reference proteome</keyword>
<evidence type="ECO:0000313" key="2">
    <source>
        <dbReference type="EMBL" id="MFD1125292.1"/>
    </source>
</evidence>